<protein>
    <submittedName>
        <fullName evidence="5">Patatin-like phospholipase family protein</fullName>
    </submittedName>
</protein>
<dbReference type="InterPro" id="IPR016035">
    <property type="entry name" value="Acyl_Trfase/lysoPLipase"/>
</dbReference>
<feature type="active site" description="Proton acceptor" evidence="2">
    <location>
        <position position="210"/>
    </location>
</feature>
<dbReference type="Proteomes" id="UP001385809">
    <property type="component" value="Unassembled WGS sequence"/>
</dbReference>
<accession>A0ABU8MPI8</accession>
<dbReference type="InterPro" id="IPR002641">
    <property type="entry name" value="PNPLA_dom"/>
</dbReference>
<feature type="domain" description="PNPLA" evidence="4">
    <location>
        <begin position="12"/>
        <end position="223"/>
    </location>
</feature>
<dbReference type="RefSeq" id="WP_337695406.1">
    <property type="nucleotide sequence ID" value="NZ_JBBEGN010000005.1"/>
</dbReference>
<feature type="short sequence motif" description="DGA/G" evidence="2">
    <location>
        <begin position="210"/>
        <end position="212"/>
    </location>
</feature>
<evidence type="ECO:0000313" key="6">
    <source>
        <dbReference type="Proteomes" id="UP001385809"/>
    </source>
</evidence>
<dbReference type="PROSITE" id="PS51635">
    <property type="entry name" value="PNPLA"/>
    <property type="match status" value="1"/>
</dbReference>
<evidence type="ECO:0000256" key="3">
    <source>
        <dbReference type="SAM" id="MobiDB-lite"/>
    </source>
</evidence>
<name>A0ABU8MPI8_9PSEU</name>
<evidence type="ECO:0000256" key="1">
    <source>
        <dbReference type="ARBA" id="ARBA00023098"/>
    </source>
</evidence>
<evidence type="ECO:0000256" key="2">
    <source>
        <dbReference type="PROSITE-ProRule" id="PRU01161"/>
    </source>
</evidence>
<evidence type="ECO:0000259" key="4">
    <source>
        <dbReference type="PROSITE" id="PS51635"/>
    </source>
</evidence>
<gene>
    <name evidence="5" type="ORF">WCD74_13810</name>
</gene>
<dbReference type="Pfam" id="PF01734">
    <property type="entry name" value="Patatin"/>
    <property type="match status" value="1"/>
</dbReference>
<feature type="active site" description="Nucleophile" evidence="2">
    <location>
        <position position="50"/>
    </location>
</feature>
<feature type="region of interest" description="Disordered" evidence="3">
    <location>
        <begin position="74"/>
        <end position="101"/>
    </location>
</feature>
<feature type="short sequence motif" description="GXSXG" evidence="2">
    <location>
        <begin position="48"/>
        <end position="52"/>
    </location>
</feature>
<organism evidence="5 6">
    <name type="scientific">Actinomycetospora aurantiaca</name>
    <dbReference type="NCBI Taxonomy" id="3129233"/>
    <lineage>
        <taxon>Bacteria</taxon>
        <taxon>Bacillati</taxon>
        <taxon>Actinomycetota</taxon>
        <taxon>Actinomycetes</taxon>
        <taxon>Pseudonocardiales</taxon>
        <taxon>Pseudonocardiaceae</taxon>
        <taxon>Actinomycetospora</taxon>
    </lineage>
</organism>
<comment type="caution">
    <text evidence="5">The sequence shown here is derived from an EMBL/GenBank/DDBJ whole genome shotgun (WGS) entry which is preliminary data.</text>
</comment>
<comment type="caution">
    <text evidence="2">Lacks conserved residue(s) required for the propagation of feature annotation.</text>
</comment>
<dbReference type="Gene3D" id="3.40.1090.10">
    <property type="entry name" value="Cytosolic phospholipase A2 catalytic domain"/>
    <property type="match status" value="2"/>
</dbReference>
<reference evidence="5 6" key="1">
    <citation type="submission" date="2024-03" db="EMBL/GenBank/DDBJ databases">
        <title>Actinomycetospora sp. OC33-EN08, a novel actinomycete isolated from wild orchid (Aerides multiflora).</title>
        <authorList>
            <person name="Suriyachadkun C."/>
        </authorList>
    </citation>
    <scope>NUCLEOTIDE SEQUENCE [LARGE SCALE GENOMIC DNA]</scope>
    <source>
        <strain evidence="5 6">OC33-EN08</strain>
    </source>
</reference>
<keyword evidence="2" id="KW-0442">Lipid degradation</keyword>
<sequence>MSPTRTPSRRAIVLGTGGSLGYAWAVAALSTWQQHTGHDARDADVLIGTSAGSIIASALASGVAVDDLVSHLLEPRESPSSGTRPRRRGARGGLPPLPRVGPGSVRLLREVARHPRRFPPLAVASALLPVGRADTSGVTRLVSSFAPEAWPAPPAAPELRIVATDYDSGARVPFGRGGAPPASCAEAASASCAVPGWFEPVRIGGRRYVDGGVCSATSADLLLGTDMPALDEALVLVPLARRGRARLTGVGGAADGLFRGIVGGRSAREIGRLRGAGLRVTSHAPGPEDRAAMGWNVMDARKQGDVVRTALRTTAQWWAREDRDR</sequence>
<evidence type="ECO:0000313" key="5">
    <source>
        <dbReference type="EMBL" id="MEJ2868843.1"/>
    </source>
</evidence>
<keyword evidence="6" id="KW-1185">Reference proteome</keyword>
<proteinExistence type="predicted"/>
<keyword evidence="2" id="KW-0378">Hydrolase</keyword>
<dbReference type="EMBL" id="JBBEGN010000005">
    <property type="protein sequence ID" value="MEJ2868843.1"/>
    <property type="molecule type" value="Genomic_DNA"/>
</dbReference>
<keyword evidence="1 2" id="KW-0443">Lipid metabolism</keyword>
<dbReference type="SUPFAM" id="SSF52151">
    <property type="entry name" value="FabD/lysophospholipase-like"/>
    <property type="match status" value="1"/>
</dbReference>